<dbReference type="Proteomes" id="UP000234775">
    <property type="component" value="Unassembled WGS sequence"/>
</dbReference>
<accession>A0A133Y4D0</accession>
<proteinExistence type="inferred from homology"/>
<dbReference type="EMBL" id="LSCQ01000012">
    <property type="protein sequence ID" value="KXB38079.1"/>
    <property type="molecule type" value="Genomic_DNA"/>
</dbReference>
<dbReference type="PANTHER" id="PTHR21060:SF3">
    <property type="entry name" value="BUTYRATE KINASE 2-RELATED"/>
    <property type="match status" value="1"/>
</dbReference>
<evidence type="ECO:0000256" key="7">
    <source>
        <dbReference type="ARBA" id="ARBA00022840"/>
    </source>
</evidence>
<comment type="catalytic activity">
    <reaction evidence="8 9">
        <text>butanoate + ATP = butanoyl phosphate + ADP</text>
        <dbReference type="Rhea" id="RHEA:13585"/>
        <dbReference type="ChEBI" id="CHEBI:17968"/>
        <dbReference type="ChEBI" id="CHEBI:30616"/>
        <dbReference type="ChEBI" id="CHEBI:58079"/>
        <dbReference type="ChEBI" id="CHEBI:456216"/>
        <dbReference type="EC" id="2.7.2.7"/>
    </reaction>
</comment>
<dbReference type="GO" id="GO:0005737">
    <property type="term" value="C:cytoplasm"/>
    <property type="evidence" value="ECO:0007669"/>
    <property type="project" value="UniProtKB-SubCell"/>
</dbReference>
<dbReference type="EMBL" id="PKGZ01000002">
    <property type="protein sequence ID" value="PKY91527.1"/>
    <property type="molecule type" value="Genomic_DNA"/>
</dbReference>
<dbReference type="NCBIfam" id="TIGR02707">
    <property type="entry name" value="butyr_kinase"/>
    <property type="match status" value="1"/>
</dbReference>
<dbReference type="OrthoDB" id="9771859at2"/>
<dbReference type="HAMAP" id="MF_00542">
    <property type="entry name" value="Butyrate_kinase"/>
    <property type="match status" value="1"/>
</dbReference>
<dbReference type="PANTHER" id="PTHR21060">
    <property type="entry name" value="ACETATE KINASE"/>
    <property type="match status" value="1"/>
</dbReference>
<comment type="subcellular location">
    <subcellularLocation>
        <location evidence="1 9">Cytoplasm</location>
    </subcellularLocation>
</comment>
<dbReference type="SUPFAM" id="SSF53067">
    <property type="entry name" value="Actin-like ATPase domain"/>
    <property type="match status" value="2"/>
</dbReference>
<dbReference type="PATRIC" id="fig|87541.4.peg.140"/>
<dbReference type="CDD" id="cd24011">
    <property type="entry name" value="ASKHA_NBD_BK"/>
    <property type="match status" value="1"/>
</dbReference>
<evidence type="ECO:0000313" key="14">
    <source>
        <dbReference type="Proteomes" id="UP000234775"/>
    </source>
</evidence>
<evidence type="ECO:0000256" key="2">
    <source>
        <dbReference type="ARBA" id="ARBA00008748"/>
    </source>
</evidence>
<sequence>MTTLSREYVLAINPGSTSTKLAIFKEGQKQEEVIRHPVTELQKFRQIRDQIDYRKEIIEDFLEKANFDGNKCAAVVGRGGLLQPVEGGTYSVNEAMLEDLREERYGAHASNLGAMIAAPLAQRWGCPAYIVDPVVVDELNPIARISGLAGIQRRSVGHVLNQRSVARKAIEQLGKTYSESRLIVAHMGGGISIGVHDHGRIIEMVNGIDGEGPYSPERPGSLPLADFAKKIVTEKLSKPEIRRLLAGDGGLKSYLGETDLRKLVEEMENGDERVRYYLDGMSYQLKQSIGSMAAVLDGNVDAIVLTGGIMYADYIREKLQKDLSWIAPVLAFPGEREMEALYEGAIRVLNGEEEAKTYQVNREGAIE</sequence>
<dbReference type="NCBIfam" id="NF002834">
    <property type="entry name" value="PRK03011.1-5"/>
    <property type="match status" value="1"/>
</dbReference>
<organism evidence="11 13">
    <name type="scientific">Aerococcus christensenii</name>
    <dbReference type="NCBI Taxonomy" id="87541"/>
    <lineage>
        <taxon>Bacteria</taxon>
        <taxon>Bacillati</taxon>
        <taxon>Bacillota</taxon>
        <taxon>Bacilli</taxon>
        <taxon>Lactobacillales</taxon>
        <taxon>Aerococcaceae</taxon>
        <taxon>Aerococcus</taxon>
    </lineage>
</organism>
<evidence type="ECO:0000313" key="11">
    <source>
        <dbReference type="EMBL" id="KXB38079.1"/>
    </source>
</evidence>
<evidence type="ECO:0000256" key="9">
    <source>
        <dbReference type="HAMAP-Rule" id="MF_00542"/>
    </source>
</evidence>
<dbReference type="PRINTS" id="PR00471">
    <property type="entry name" value="ACETATEKNASE"/>
</dbReference>
<comment type="caution">
    <text evidence="11">The sequence shown here is derived from an EMBL/GenBank/DDBJ whole genome shotgun (WGS) entry which is preliminary data.</text>
</comment>
<reference evidence="12 14" key="2">
    <citation type="submission" date="2017-12" db="EMBL/GenBank/DDBJ databases">
        <title>Phylogenetic diversity of female urinary microbiome.</title>
        <authorList>
            <person name="Thomas-White K."/>
            <person name="Wolfe A.J."/>
        </authorList>
    </citation>
    <scope>NUCLEOTIDE SEQUENCE [LARGE SCALE GENOMIC DNA]</scope>
    <source>
        <strain evidence="12 14">UMB0844</strain>
    </source>
</reference>
<evidence type="ECO:0000313" key="13">
    <source>
        <dbReference type="Proteomes" id="UP000070422"/>
    </source>
</evidence>
<comment type="similarity">
    <text evidence="2 9 10">Belongs to the acetokinase family.</text>
</comment>
<dbReference type="Proteomes" id="UP000070422">
    <property type="component" value="Unassembled WGS sequence"/>
</dbReference>
<dbReference type="GO" id="GO:0047761">
    <property type="term" value="F:butyrate kinase activity"/>
    <property type="evidence" value="ECO:0007669"/>
    <property type="project" value="UniProtKB-UniRule"/>
</dbReference>
<evidence type="ECO:0000256" key="4">
    <source>
        <dbReference type="ARBA" id="ARBA00022679"/>
    </source>
</evidence>
<keyword evidence="5 9" id="KW-0547">Nucleotide-binding</keyword>
<keyword evidence="7 9" id="KW-0067">ATP-binding</keyword>
<evidence type="ECO:0000256" key="5">
    <source>
        <dbReference type="ARBA" id="ARBA00022741"/>
    </source>
</evidence>
<evidence type="ECO:0000256" key="8">
    <source>
        <dbReference type="ARBA" id="ARBA00048596"/>
    </source>
</evidence>
<dbReference type="GO" id="GO:0006083">
    <property type="term" value="P:acetate metabolic process"/>
    <property type="evidence" value="ECO:0007669"/>
    <property type="project" value="TreeGrafter"/>
</dbReference>
<dbReference type="AlphaFoldDB" id="A0A133Y4D0"/>
<protein>
    <recommendedName>
        <fullName evidence="9">Probable butyrate kinase</fullName>
        <shortName evidence="9">BK</shortName>
        <ecNumber evidence="9">2.7.2.7</ecNumber>
    </recommendedName>
    <alternativeName>
        <fullName evidence="9">Branched-chain carboxylic acid kinase</fullName>
    </alternativeName>
</protein>
<evidence type="ECO:0000313" key="12">
    <source>
        <dbReference type="EMBL" id="PKY91527.1"/>
    </source>
</evidence>
<dbReference type="GO" id="GO:0008776">
    <property type="term" value="F:acetate kinase activity"/>
    <property type="evidence" value="ECO:0007669"/>
    <property type="project" value="TreeGrafter"/>
</dbReference>
<reference evidence="11 13" key="1">
    <citation type="submission" date="2016-01" db="EMBL/GenBank/DDBJ databases">
        <authorList>
            <person name="Oliw E.H."/>
        </authorList>
    </citation>
    <scope>NUCLEOTIDE SEQUENCE [LARGE SCALE GENOMIC DNA]</scope>
    <source>
        <strain evidence="11 13">KA00635</strain>
    </source>
</reference>
<dbReference type="InterPro" id="IPR011245">
    <property type="entry name" value="Butyrate_kin"/>
</dbReference>
<evidence type="ECO:0000256" key="6">
    <source>
        <dbReference type="ARBA" id="ARBA00022777"/>
    </source>
</evidence>
<keyword evidence="4 9" id="KW-0808">Transferase</keyword>
<dbReference type="PIRSF" id="PIRSF036458">
    <property type="entry name" value="Butyrate_kin"/>
    <property type="match status" value="1"/>
</dbReference>
<dbReference type="STRING" id="87541.AWM71_06340"/>
<dbReference type="RefSeq" id="WP_060936331.1">
    <property type="nucleotide sequence ID" value="NZ_JASOZP010000009.1"/>
</dbReference>
<dbReference type="PROSITE" id="PS01075">
    <property type="entry name" value="ACETATE_KINASE_1"/>
    <property type="match status" value="1"/>
</dbReference>
<name>A0A133Y4D0_9LACT</name>
<dbReference type="InterPro" id="IPR000890">
    <property type="entry name" value="Aliphatic_acid_kin_short-chain"/>
</dbReference>
<dbReference type="Gene3D" id="3.30.420.40">
    <property type="match status" value="2"/>
</dbReference>
<evidence type="ECO:0000256" key="1">
    <source>
        <dbReference type="ARBA" id="ARBA00004496"/>
    </source>
</evidence>
<dbReference type="GO" id="GO:0005524">
    <property type="term" value="F:ATP binding"/>
    <property type="evidence" value="ECO:0007669"/>
    <property type="project" value="UniProtKB-KW"/>
</dbReference>
<keyword evidence="6 9" id="KW-0418">Kinase</keyword>
<dbReference type="InterPro" id="IPR023865">
    <property type="entry name" value="Aliphatic_acid_kinase_CS"/>
</dbReference>
<dbReference type="InterPro" id="IPR043129">
    <property type="entry name" value="ATPase_NBD"/>
</dbReference>
<dbReference type="EC" id="2.7.2.7" evidence="9"/>
<keyword evidence="3 9" id="KW-0963">Cytoplasm</keyword>
<dbReference type="Pfam" id="PF00871">
    <property type="entry name" value="Acetate_kinase"/>
    <property type="match status" value="1"/>
</dbReference>
<evidence type="ECO:0000256" key="10">
    <source>
        <dbReference type="RuleBase" id="RU003835"/>
    </source>
</evidence>
<keyword evidence="14" id="KW-1185">Reference proteome</keyword>
<dbReference type="PROSITE" id="PS01076">
    <property type="entry name" value="ACETATE_KINASE_2"/>
    <property type="match status" value="1"/>
</dbReference>
<gene>
    <name evidence="9 12" type="primary">buk</name>
    <name evidence="12" type="ORF">CYJ27_02290</name>
    <name evidence="11" type="ORF">HMPREF3187_00142</name>
</gene>
<evidence type="ECO:0000256" key="3">
    <source>
        <dbReference type="ARBA" id="ARBA00022490"/>
    </source>
</evidence>